<name>U5QIN5_GLOK1</name>
<dbReference type="RefSeq" id="WP_023174002.1">
    <property type="nucleotide sequence ID" value="NC_022600.1"/>
</dbReference>
<dbReference type="NCBIfam" id="TIGR00914">
    <property type="entry name" value="2A0601"/>
    <property type="match status" value="1"/>
</dbReference>
<dbReference type="OrthoDB" id="9791035at2"/>
<dbReference type="PANTHER" id="PTHR32063:SF12">
    <property type="entry name" value="CATION EFFLUX SYSTEM PROTEIN"/>
    <property type="match status" value="1"/>
</dbReference>
<dbReference type="Gene3D" id="1.20.1640.10">
    <property type="entry name" value="Multidrug efflux transporter AcrB transmembrane domain"/>
    <property type="match status" value="2"/>
</dbReference>
<dbReference type="AlphaFoldDB" id="U5QIN5"/>
<keyword evidence="3" id="KW-1003">Cell membrane</keyword>
<dbReference type="EMBL" id="CP003587">
    <property type="protein sequence ID" value="AGY58812.1"/>
    <property type="molecule type" value="Genomic_DNA"/>
</dbReference>
<keyword evidence="2" id="KW-0813">Transport</keyword>
<evidence type="ECO:0000256" key="2">
    <source>
        <dbReference type="ARBA" id="ARBA00022448"/>
    </source>
</evidence>
<dbReference type="Pfam" id="PF00873">
    <property type="entry name" value="ACR_tran"/>
    <property type="match status" value="1"/>
</dbReference>
<dbReference type="PATRIC" id="fig|1183438.3.peg.2527"/>
<dbReference type="GO" id="GO:0042910">
    <property type="term" value="F:xenobiotic transmembrane transporter activity"/>
    <property type="evidence" value="ECO:0007669"/>
    <property type="project" value="TreeGrafter"/>
</dbReference>
<keyword evidence="6 7" id="KW-0472">Membrane</keyword>
<dbReference type="eggNOG" id="COG3696">
    <property type="taxonomic scope" value="Bacteria"/>
</dbReference>
<evidence type="ECO:0000256" key="4">
    <source>
        <dbReference type="ARBA" id="ARBA00022692"/>
    </source>
</evidence>
<accession>U5QIN5</accession>
<dbReference type="InterPro" id="IPR004763">
    <property type="entry name" value="CusA-like"/>
</dbReference>
<feature type="transmembrane region" description="Helical" evidence="7">
    <location>
        <begin position="967"/>
        <end position="986"/>
    </location>
</feature>
<dbReference type="STRING" id="1183438.GKIL_2566"/>
<dbReference type="Gene3D" id="3.30.70.1440">
    <property type="entry name" value="Multidrug efflux transporter AcrB pore domain"/>
    <property type="match status" value="1"/>
</dbReference>
<dbReference type="InterPro" id="IPR027463">
    <property type="entry name" value="AcrB_DN_DC_subdom"/>
</dbReference>
<dbReference type="Gene3D" id="3.30.2090.10">
    <property type="entry name" value="Multidrug efflux transporter AcrB TolC docking domain, DN and DC subdomains"/>
    <property type="match status" value="2"/>
</dbReference>
<dbReference type="PRINTS" id="PR00702">
    <property type="entry name" value="ACRIFLAVINRP"/>
</dbReference>
<dbReference type="Proteomes" id="UP000017396">
    <property type="component" value="Chromosome"/>
</dbReference>
<dbReference type="PANTHER" id="PTHR32063">
    <property type="match status" value="1"/>
</dbReference>
<keyword evidence="9" id="KW-1185">Reference proteome</keyword>
<feature type="transmembrane region" description="Helical" evidence="7">
    <location>
        <begin position="998"/>
        <end position="1021"/>
    </location>
</feature>
<keyword evidence="5 7" id="KW-1133">Transmembrane helix</keyword>
<dbReference type="InterPro" id="IPR001036">
    <property type="entry name" value="Acrflvin-R"/>
</dbReference>
<dbReference type="HOGENOM" id="CLU_002755_1_2_3"/>
<dbReference type="SUPFAM" id="SSF82866">
    <property type="entry name" value="Multidrug efflux transporter AcrB transmembrane domain"/>
    <property type="match status" value="2"/>
</dbReference>
<comment type="subcellular location">
    <subcellularLocation>
        <location evidence="1">Cell membrane</location>
        <topology evidence="1">Multi-pass membrane protein</topology>
    </subcellularLocation>
</comment>
<organism evidence="8 9">
    <name type="scientific">Gloeobacter kilaueensis (strain ATCC BAA-2537 / CCAP 1431/1 / ULC 316 / JS1)</name>
    <dbReference type="NCBI Taxonomy" id="1183438"/>
    <lineage>
        <taxon>Bacteria</taxon>
        <taxon>Bacillati</taxon>
        <taxon>Cyanobacteriota</taxon>
        <taxon>Cyanophyceae</taxon>
        <taxon>Gloeobacterales</taxon>
        <taxon>Gloeobacteraceae</taxon>
        <taxon>Gloeobacter</taxon>
    </lineage>
</organism>
<evidence type="ECO:0000256" key="5">
    <source>
        <dbReference type="ARBA" id="ARBA00022989"/>
    </source>
</evidence>
<evidence type="ECO:0000313" key="9">
    <source>
        <dbReference type="Proteomes" id="UP000017396"/>
    </source>
</evidence>
<feature type="transmembrane region" description="Helical" evidence="7">
    <location>
        <begin position="442"/>
        <end position="464"/>
    </location>
</feature>
<evidence type="ECO:0000256" key="1">
    <source>
        <dbReference type="ARBA" id="ARBA00004651"/>
    </source>
</evidence>
<dbReference type="SUPFAM" id="SSF82714">
    <property type="entry name" value="Multidrug efflux transporter AcrB TolC docking domain, DN and DC subdomains"/>
    <property type="match status" value="2"/>
</dbReference>
<proteinExistence type="predicted"/>
<feature type="transmembrane region" description="Helical" evidence="7">
    <location>
        <begin position="363"/>
        <end position="383"/>
    </location>
</feature>
<dbReference type="GO" id="GO:0008324">
    <property type="term" value="F:monoatomic cation transmembrane transporter activity"/>
    <property type="evidence" value="ECO:0007669"/>
    <property type="project" value="InterPro"/>
</dbReference>
<dbReference type="SUPFAM" id="SSF82693">
    <property type="entry name" value="Multidrug efflux transporter AcrB pore domain, PN1, PN2, PC1 and PC2 subdomains"/>
    <property type="match status" value="2"/>
</dbReference>
<evidence type="ECO:0000256" key="3">
    <source>
        <dbReference type="ARBA" id="ARBA00022475"/>
    </source>
</evidence>
<evidence type="ECO:0000313" key="8">
    <source>
        <dbReference type="EMBL" id="AGY58812.1"/>
    </source>
</evidence>
<evidence type="ECO:0000256" key="7">
    <source>
        <dbReference type="SAM" id="Phobius"/>
    </source>
</evidence>
<gene>
    <name evidence="8" type="primary">cusA</name>
    <name evidence="8" type="ORF">GKIL_2566</name>
</gene>
<evidence type="ECO:0000256" key="6">
    <source>
        <dbReference type="ARBA" id="ARBA00023136"/>
    </source>
</evidence>
<feature type="transmembrane region" description="Helical" evidence="7">
    <location>
        <begin position="17"/>
        <end position="34"/>
    </location>
</feature>
<protein>
    <submittedName>
        <fullName evidence="8">Heavy metal efflux pump, CzcA family</fullName>
    </submittedName>
</protein>
<feature type="transmembrane region" description="Helical" evidence="7">
    <location>
        <begin position="476"/>
        <end position="497"/>
    </location>
</feature>
<feature type="transmembrane region" description="Helical" evidence="7">
    <location>
        <begin position="869"/>
        <end position="888"/>
    </location>
</feature>
<reference evidence="8 9" key="1">
    <citation type="journal article" date="2013" name="PLoS ONE">
        <title>Cultivation and Complete Genome Sequencing of Gloeobacter kilaueensis sp. nov., from a Lava Cave in Kilauea Caldera, Hawai'i.</title>
        <authorList>
            <person name="Saw J.H."/>
            <person name="Schatz M."/>
            <person name="Brown M.V."/>
            <person name="Kunkel D.D."/>
            <person name="Foster J.S."/>
            <person name="Shick H."/>
            <person name="Christensen S."/>
            <person name="Hou S."/>
            <person name="Wan X."/>
            <person name="Donachie S.P."/>
        </authorList>
    </citation>
    <scope>NUCLEOTIDE SEQUENCE [LARGE SCALE GENOMIC DNA]</scope>
    <source>
        <strain evidence="9">JS</strain>
    </source>
</reference>
<feature type="transmembrane region" description="Helical" evidence="7">
    <location>
        <begin position="925"/>
        <end position="946"/>
    </location>
</feature>
<sequence length="1033" mass="112532">MNKLIDNLITLALRHRYVTVAVALVLLVAGYWAFRTLETEAYPEFTDPKVRVITILPGKGAEEVERLVTIPLEKELGGIPNETSLRSISFLGLSVVSVTFEDGTPTTLARQQVLERVNQADIPDDAKPELDPDAGAIGEIYRYTVESKYYSPTELKAIEDWQLEKAFRQIPGVIDVTSFGGPVKTYQVNIDPGRLRAFSLTLDQVFQALANSNETVGGNYIENNGQAYVVRGLGLLRNIDDIDRVVVTAAPDGTPIRIKDVAAVEIGAGVRLGQFGKNLEDDAVMGIVLMRRGENPSRVIERLYEKFPQIQQALPSGVRLVPLYDRNQLVRETLDTIGHNVAEGVVLVVVVLIVFLFDITSGLVTAAVIPLALLFAFICLNLCRIPANLLSLGAIDFGIIVDGAVVMVENAFRRLSEEGRDLDWLDRSHLVLEGAKQVGRPILFATGIIISCFVPIFTFSGVAGKLFRPLAFTMNFALLGAVLVALTIIPVLVLFFMTRRPLIERESPVVSWARRLYKPTLGWVLAHPWPVILAVVAAIAMAVVLFFNTGSEFLPALDEGNIWLRATMLPTSVSLENAVATAQRIRLIVMRYPEIKNVTSQTGSPDDGTDPNLFSNIEFLVDLKPTSQWRPRFHGNKEELIEAMNRDLSVIPNVLYNFSQYIQDNVDEAISGAKGEVGIKIFGPDIRVLQRLGDAVATIVAGVPGMVDVADDKMLGQPQYQIVVDRDAAARYGINVSDIDNLVQTAVGGRTATQLAEGERRFNVFVRFARPFRNSQIALDNLLVDPPGPVGPIPLAQVAHVEAVTGAAIINREDNSRRMIVKANVRGRDLGSSVSEAQQKVSRQVQLPAGYQIVWGGQYQYQQESNQRLLVILPLTLALIFVILLFALGSAANALLILVAVPLAALGGVLGLFVTHTYFSISAGVGFIALSGVAVQNGVILVSYINQLRREGLPAAKAVYEGALTRMRPVLMTATVAILGLVPAALSNGIGSQSQKPFAIVIIGGLISATVLTLLVLPTLYQLFAREQQQAEL</sequence>
<keyword evidence="4 7" id="KW-0812">Transmembrane</keyword>
<feature type="transmembrane region" description="Helical" evidence="7">
    <location>
        <begin position="337"/>
        <end position="357"/>
    </location>
</feature>
<dbReference type="Gene3D" id="3.30.70.1320">
    <property type="entry name" value="Multidrug efflux transporter AcrB pore domain like"/>
    <property type="match status" value="1"/>
</dbReference>
<dbReference type="GO" id="GO:0005886">
    <property type="term" value="C:plasma membrane"/>
    <property type="evidence" value="ECO:0007669"/>
    <property type="project" value="UniProtKB-SubCell"/>
</dbReference>
<dbReference type="Gene3D" id="3.30.70.1430">
    <property type="entry name" value="Multidrug efflux transporter AcrB pore domain"/>
    <property type="match status" value="2"/>
</dbReference>
<feature type="transmembrane region" description="Helical" evidence="7">
    <location>
        <begin position="521"/>
        <end position="547"/>
    </location>
</feature>
<feature type="transmembrane region" description="Helical" evidence="7">
    <location>
        <begin position="895"/>
        <end position="919"/>
    </location>
</feature>
<dbReference type="KEGG" id="glj:GKIL_2566"/>